<reference evidence="1" key="1">
    <citation type="submission" date="2024-11" db="EMBL/GenBank/DDBJ databases">
        <title>Sequencing of Borrelia variable plasmids from multiple Borrelia sensu lato isolates.</title>
        <authorList>
            <person name="Mongodin E.F."/>
            <person name="Rudenko N."/>
            <person name="Fraser C.M."/>
            <person name="Schutzer S."/>
            <person name="Luft B."/>
            <person name="Morgan R."/>
            <person name="Casjens S."/>
            <person name="Qiu W."/>
        </authorList>
    </citation>
    <scope>NUCLEOTIDE SEQUENCE</scope>
    <source>
        <strain evidence="1">21038</strain>
    </source>
</reference>
<keyword evidence="1" id="KW-0614">Plasmid</keyword>
<evidence type="ECO:0000313" key="2">
    <source>
        <dbReference type="Proteomes" id="UP001305787"/>
    </source>
</evidence>
<dbReference type="EMBL" id="CP179266">
    <property type="protein sequence ID" value="XOU13336.1"/>
    <property type="molecule type" value="Genomic_DNA"/>
</dbReference>
<organism evidence="1 2">
    <name type="scientific">Borrelia andersonii</name>
    <name type="common">Borreliella andersonii</name>
    <dbReference type="NCBI Taxonomy" id="42109"/>
    <lineage>
        <taxon>Bacteria</taxon>
        <taxon>Pseudomonadati</taxon>
        <taxon>Spirochaetota</taxon>
        <taxon>Spirochaetia</taxon>
        <taxon>Spirochaetales</taxon>
        <taxon>Borreliaceae</taxon>
        <taxon>Borreliella</taxon>
    </lineage>
</organism>
<sequence length="271" mass="30817">MSEEEEKLLIDEEETVQIKDLNRVNDVKNTDLLLLDDGVASSNAITYENFLKTTKDKTFKGEGLSYFKEIIKSTIAEELAADTSFVEKIYNKIINRLINNDSTNIGNLFNKIKSRLTNSILSTTLSRYDNLLIMSSSNTIQKTPVPKQFNGVPSNFTHGRSFAYGSTLYSYEYKDKSITINLDNYGDVTLVFYKSSDNDPIYLDIDLDIEHRRGSTGKALYLKYANETEKSMVYEHTGPRGISIRVPIYKGWYVQKRAYSSGNSIPVLLKL</sequence>
<geneLocation type="plasmid" evidence="1 2">
    <name>cp32-7</name>
</geneLocation>
<keyword evidence="2" id="KW-1185">Reference proteome</keyword>
<protein>
    <submittedName>
        <fullName evidence="1">DUF685 domain-containing protein</fullName>
    </submittedName>
</protein>
<proteinExistence type="predicted"/>
<gene>
    <name evidence="1" type="ORF">QIA45_05470</name>
</gene>
<evidence type="ECO:0000313" key="1">
    <source>
        <dbReference type="EMBL" id="XOU13336.1"/>
    </source>
</evidence>
<accession>A0ACD5G642</accession>
<dbReference type="Proteomes" id="UP001305787">
    <property type="component" value="Plasmid cp32-7"/>
</dbReference>
<name>A0ACD5G642_BORAD</name>